<sequence>MSRISRAVRAICDLRRPAPVLLAAAGLVFAAVAGGILAGRAAMPEAGVASDRNAELSAMTSSWDVKPASRELLLRIEAAAAAESAGLQIGGADYSAALARTAQMAADANSLGPEVPGALRAFLMTHIETAMSAFHAGDPAKARGALDRIKSRLAIYRAH</sequence>
<protein>
    <submittedName>
        <fullName evidence="1">Uncharacterized protein</fullName>
    </submittedName>
</protein>
<organism evidence="1 2">
    <name type="scientific">Novosphingobium endophyticum</name>
    <dbReference type="NCBI Taxonomy" id="1955250"/>
    <lineage>
        <taxon>Bacteria</taxon>
        <taxon>Pseudomonadati</taxon>
        <taxon>Pseudomonadota</taxon>
        <taxon>Alphaproteobacteria</taxon>
        <taxon>Sphingomonadales</taxon>
        <taxon>Sphingomonadaceae</taxon>
        <taxon>Novosphingobium</taxon>
    </lineage>
</organism>
<gene>
    <name evidence="1" type="ORF">GCM10011494_30170</name>
</gene>
<comment type="caution">
    <text evidence="1">The sequence shown here is derived from an EMBL/GenBank/DDBJ whole genome shotgun (WGS) entry which is preliminary data.</text>
</comment>
<reference evidence="1" key="2">
    <citation type="submission" date="2020-09" db="EMBL/GenBank/DDBJ databases">
        <authorList>
            <person name="Sun Q."/>
            <person name="Zhou Y."/>
        </authorList>
    </citation>
    <scope>NUCLEOTIDE SEQUENCE</scope>
    <source>
        <strain evidence="1">CGMCC 1.15095</strain>
    </source>
</reference>
<proteinExistence type="predicted"/>
<dbReference type="AlphaFoldDB" id="A0A916TUM8"/>
<keyword evidence="2" id="KW-1185">Reference proteome</keyword>
<dbReference type="RefSeq" id="WP_188772391.1">
    <property type="nucleotide sequence ID" value="NZ_BMHK01000024.1"/>
</dbReference>
<evidence type="ECO:0000313" key="2">
    <source>
        <dbReference type="Proteomes" id="UP000608154"/>
    </source>
</evidence>
<name>A0A916TUM8_9SPHN</name>
<dbReference type="Proteomes" id="UP000608154">
    <property type="component" value="Unassembled WGS sequence"/>
</dbReference>
<evidence type="ECO:0000313" key="1">
    <source>
        <dbReference type="EMBL" id="GGC09473.1"/>
    </source>
</evidence>
<accession>A0A916TUM8</accession>
<dbReference type="EMBL" id="BMHK01000024">
    <property type="protein sequence ID" value="GGC09473.1"/>
    <property type="molecule type" value="Genomic_DNA"/>
</dbReference>
<reference evidence="1" key="1">
    <citation type="journal article" date="2014" name="Int. J. Syst. Evol. Microbiol.">
        <title>Complete genome sequence of Corynebacterium casei LMG S-19264T (=DSM 44701T), isolated from a smear-ripened cheese.</title>
        <authorList>
            <consortium name="US DOE Joint Genome Institute (JGI-PGF)"/>
            <person name="Walter F."/>
            <person name="Albersmeier A."/>
            <person name="Kalinowski J."/>
            <person name="Ruckert C."/>
        </authorList>
    </citation>
    <scope>NUCLEOTIDE SEQUENCE</scope>
    <source>
        <strain evidence="1">CGMCC 1.15095</strain>
    </source>
</reference>